<keyword evidence="2" id="KW-1185">Reference proteome</keyword>
<evidence type="ECO:0008006" key="3">
    <source>
        <dbReference type="Google" id="ProtNLM"/>
    </source>
</evidence>
<comment type="caution">
    <text evidence="1">The sequence shown here is derived from an EMBL/GenBank/DDBJ whole genome shotgun (WGS) entry which is preliminary data.</text>
</comment>
<gene>
    <name evidence="1" type="ORF">CR513_21178</name>
</gene>
<proteinExistence type="predicted"/>
<evidence type="ECO:0000313" key="1">
    <source>
        <dbReference type="EMBL" id="RDX96189.1"/>
    </source>
</evidence>
<organism evidence="1 2">
    <name type="scientific">Mucuna pruriens</name>
    <name type="common">Velvet bean</name>
    <name type="synonym">Dolichos pruriens</name>
    <dbReference type="NCBI Taxonomy" id="157652"/>
    <lineage>
        <taxon>Eukaryota</taxon>
        <taxon>Viridiplantae</taxon>
        <taxon>Streptophyta</taxon>
        <taxon>Embryophyta</taxon>
        <taxon>Tracheophyta</taxon>
        <taxon>Spermatophyta</taxon>
        <taxon>Magnoliopsida</taxon>
        <taxon>eudicotyledons</taxon>
        <taxon>Gunneridae</taxon>
        <taxon>Pentapetalae</taxon>
        <taxon>rosids</taxon>
        <taxon>fabids</taxon>
        <taxon>Fabales</taxon>
        <taxon>Fabaceae</taxon>
        <taxon>Papilionoideae</taxon>
        <taxon>50 kb inversion clade</taxon>
        <taxon>NPAAA clade</taxon>
        <taxon>indigoferoid/millettioid clade</taxon>
        <taxon>Phaseoleae</taxon>
        <taxon>Mucuna</taxon>
    </lineage>
</organism>
<dbReference type="SUPFAM" id="SSF53098">
    <property type="entry name" value="Ribonuclease H-like"/>
    <property type="match status" value="1"/>
</dbReference>
<protein>
    <recommendedName>
        <fullName evidence="3">Integrase catalytic domain-containing protein</fullName>
    </recommendedName>
</protein>
<name>A0A371H098_MUCPR</name>
<dbReference type="InterPro" id="IPR012337">
    <property type="entry name" value="RNaseH-like_sf"/>
</dbReference>
<accession>A0A371H098</accession>
<dbReference type="EMBL" id="QJKJ01003950">
    <property type="protein sequence ID" value="RDX96189.1"/>
    <property type="molecule type" value="Genomic_DNA"/>
</dbReference>
<dbReference type="Gene3D" id="3.30.420.10">
    <property type="entry name" value="Ribonuclease H-like superfamily/Ribonuclease H"/>
    <property type="match status" value="1"/>
</dbReference>
<dbReference type="AlphaFoldDB" id="A0A371H098"/>
<dbReference type="GO" id="GO:0003676">
    <property type="term" value="F:nucleic acid binding"/>
    <property type="evidence" value="ECO:0007669"/>
    <property type="project" value="InterPro"/>
</dbReference>
<sequence length="271" mass="31184">MTQTSPWYEDIYNYLIASMYPQGASKAYKDKLGRKAKFYIWDDPFDVPKVLINNQGSHFCNRAMAMLLEKYGVVHRVAIAYHPQTNDQAESTEHTGRSRSEIWPMTKLAESRNYNYKSCKSYARRLMRILGSTRKRPFVETNVFPYGVVEVRDIANNHTFKVNGNQLKPYHEGLNLSSTMGEVEIITLIELVILEDPPEEVPDSLNSLSARGRVALGTDWSDMVSIETYLTRSRLSADKRERVGCEFSGSVFHDDRHGRMVKRETREVKSD</sequence>
<feature type="non-terminal residue" evidence="1">
    <location>
        <position position="1"/>
    </location>
</feature>
<dbReference type="InterPro" id="IPR036397">
    <property type="entry name" value="RNaseH_sf"/>
</dbReference>
<dbReference type="OrthoDB" id="1934939at2759"/>
<evidence type="ECO:0000313" key="2">
    <source>
        <dbReference type="Proteomes" id="UP000257109"/>
    </source>
</evidence>
<dbReference type="Proteomes" id="UP000257109">
    <property type="component" value="Unassembled WGS sequence"/>
</dbReference>
<reference evidence="1" key="1">
    <citation type="submission" date="2018-05" db="EMBL/GenBank/DDBJ databases">
        <title>Draft genome of Mucuna pruriens seed.</title>
        <authorList>
            <person name="Nnadi N.E."/>
            <person name="Vos R."/>
            <person name="Hasami M.H."/>
            <person name="Devisetty U.K."/>
            <person name="Aguiy J.C."/>
        </authorList>
    </citation>
    <scope>NUCLEOTIDE SEQUENCE [LARGE SCALE GENOMIC DNA]</scope>
    <source>
        <strain evidence="1">JCA_2017</strain>
    </source>
</reference>